<keyword evidence="5" id="KW-1185">Reference proteome</keyword>
<keyword evidence="2 4" id="KW-0378">Hydrolase</keyword>
<keyword evidence="4" id="KW-0645">Protease</keyword>
<dbReference type="InterPro" id="IPR002933">
    <property type="entry name" value="Peptidase_M20"/>
</dbReference>
<dbReference type="Proteomes" id="UP000636579">
    <property type="component" value="Unassembled WGS sequence"/>
</dbReference>
<sequence length="389" mass="40683">MDTSSPTAHLDFARDHLEETLELLKRMVETESPTGDAAGVSEVCAQVRELFAEHDPEITEHEGEWGTHLVMDIAGTGSKHADAPVLFVGHADTVWSRGTLESMPFRIEEGIAYGPGSFDMKSGLLIMHQGLRLSTALGQSRPPVRVIVVGDEEIGSPTSRELLLSCAEGVRAVLGFESPHPGGALKVGRLGSTRLRLEVTGRASHAALDPEGGVNAIDELVDQLAGLRGLIASAEAASPGDVLCNIGTVTGGGKTNVVPASASADIGLRFRAPDVEAQVLGAIQDLEPIRSGGELRVRTLSQRPAWQADDADQELLALVEDAAQEVGLDEVGGRPAAGAGDTNYLGSLGLPTLDGFGPDGAGAHADHEQVRIESIPERIALLAALLGRL</sequence>
<proteinExistence type="predicted"/>
<dbReference type="Pfam" id="PF01546">
    <property type="entry name" value="Peptidase_M20"/>
    <property type="match status" value="1"/>
</dbReference>
<evidence type="ECO:0000256" key="2">
    <source>
        <dbReference type="ARBA" id="ARBA00022801"/>
    </source>
</evidence>
<feature type="domain" description="Peptidase M20 dimerisation" evidence="3">
    <location>
        <begin position="187"/>
        <end position="285"/>
    </location>
</feature>
<evidence type="ECO:0000259" key="3">
    <source>
        <dbReference type="Pfam" id="PF07687"/>
    </source>
</evidence>
<comment type="caution">
    <text evidence="4">The sequence shown here is derived from an EMBL/GenBank/DDBJ whole genome shotgun (WGS) entry which is preliminary data.</text>
</comment>
<dbReference type="PANTHER" id="PTHR43808">
    <property type="entry name" value="ACETYLORNITHINE DEACETYLASE"/>
    <property type="match status" value="1"/>
</dbReference>
<dbReference type="Gene3D" id="3.30.70.360">
    <property type="match status" value="1"/>
</dbReference>
<accession>A0ABR9J8B3</accession>
<dbReference type="EMBL" id="JADBEE010000001">
    <property type="protein sequence ID" value="MBE1515243.1"/>
    <property type="molecule type" value="Genomic_DNA"/>
</dbReference>
<name>A0ABR9J8B3_9MICC</name>
<gene>
    <name evidence="4" type="ORF">H4W26_001998</name>
</gene>
<dbReference type="SUPFAM" id="SSF55031">
    <property type="entry name" value="Bacterial exopeptidase dimerisation domain"/>
    <property type="match status" value="1"/>
</dbReference>
<reference evidence="4 5" key="1">
    <citation type="submission" date="2020-10" db="EMBL/GenBank/DDBJ databases">
        <title>Sequencing the genomes of 1000 actinobacteria strains.</title>
        <authorList>
            <person name="Klenk H.-P."/>
        </authorList>
    </citation>
    <scope>NUCLEOTIDE SEQUENCE [LARGE SCALE GENOMIC DNA]</scope>
    <source>
        <strain evidence="4 5">DSM 15474</strain>
    </source>
</reference>
<dbReference type="SUPFAM" id="SSF53187">
    <property type="entry name" value="Zn-dependent exopeptidases"/>
    <property type="match status" value="1"/>
</dbReference>
<dbReference type="PANTHER" id="PTHR43808:SF9">
    <property type="entry name" value="BLL0789 PROTEIN"/>
    <property type="match status" value="1"/>
</dbReference>
<evidence type="ECO:0000313" key="5">
    <source>
        <dbReference type="Proteomes" id="UP000636579"/>
    </source>
</evidence>
<dbReference type="InterPro" id="IPR011650">
    <property type="entry name" value="Peptidase_M20_dimer"/>
</dbReference>
<dbReference type="PIRSF" id="PIRSF037238">
    <property type="entry name" value="Carboxypeptidase_G2"/>
    <property type="match status" value="1"/>
</dbReference>
<dbReference type="InterPro" id="IPR050072">
    <property type="entry name" value="Peptidase_M20A"/>
</dbReference>
<dbReference type="Pfam" id="PF07687">
    <property type="entry name" value="M20_dimer"/>
    <property type="match status" value="1"/>
</dbReference>
<dbReference type="RefSeq" id="WP_192591889.1">
    <property type="nucleotide sequence ID" value="NZ_JADBEE010000001.1"/>
</dbReference>
<evidence type="ECO:0000313" key="4">
    <source>
        <dbReference type="EMBL" id="MBE1515243.1"/>
    </source>
</evidence>
<keyword evidence="1" id="KW-0479">Metal-binding</keyword>
<organism evidence="4 5">
    <name type="scientific">Nesterenkonia halotolerans</name>
    <dbReference type="NCBI Taxonomy" id="225325"/>
    <lineage>
        <taxon>Bacteria</taxon>
        <taxon>Bacillati</taxon>
        <taxon>Actinomycetota</taxon>
        <taxon>Actinomycetes</taxon>
        <taxon>Micrococcales</taxon>
        <taxon>Micrococcaceae</taxon>
        <taxon>Nesterenkonia</taxon>
    </lineage>
</organism>
<evidence type="ECO:0000256" key="1">
    <source>
        <dbReference type="ARBA" id="ARBA00022723"/>
    </source>
</evidence>
<keyword evidence="4" id="KW-0121">Carboxypeptidase</keyword>
<dbReference type="InterPro" id="IPR036264">
    <property type="entry name" value="Bact_exopeptidase_dim_dom"/>
</dbReference>
<dbReference type="GO" id="GO:0004180">
    <property type="term" value="F:carboxypeptidase activity"/>
    <property type="evidence" value="ECO:0007669"/>
    <property type="project" value="UniProtKB-KW"/>
</dbReference>
<protein>
    <submittedName>
        <fullName evidence="4">Glutamate carboxypeptidase</fullName>
        <ecNumber evidence="4">3.4.17.11</ecNumber>
    </submittedName>
</protein>
<dbReference type="InterPro" id="IPR017150">
    <property type="entry name" value="Pept_M20_glutamate_carboxypep"/>
</dbReference>
<dbReference type="Gene3D" id="3.40.630.10">
    <property type="entry name" value="Zn peptidases"/>
    <property type="match status" value="1"/>
</dbReference>
<dbReference type="EC" id="3.4.17.11" evidence="4"/>